<reference evidence="1" key="2">
    <citation type="journal article" date="2015" name="Data Brief">
        <title>Shoot transcriptome of the giant reed, Arundo donax.</title>
        <authorList>
            <person name="Barrero R.A."/>
            <person name="Guerrero F.D."/>
            <person name="Moolhuijzen P."/>
            <person name="Goolsby J.A."/>
            <person name="Tidwell J."/>
            <person name="Bellgard S.E."/>
            <person name="Bellgard M.I."/>
        </authorList>
    </citation>
    <scope>NUCLEOTIDE SEQUENCE</scope>
    <source>
        <tissue evidence="1">Shoot tissue taken approximately 20 cm above the soil surface</tissue>
    </source>
</reference>
<sequence length="42" mass="4995">MDIHFLLQLPVANLLWLDYMTKVLQNVLLINCSELTYSQLTW</sequence>
<reference evidence="1" key="1">
    <citation type="submission" date="2014-09" db="EMBL/GenBank/DDBJ databases">
        <authorList>
            <person name="Magalhaes I.L.F."/>
            <person name="Oliveira U."/>
            <person name="Santos F.R."/>
            <person name="Vidigal T.H.D.A."/>
            <person name="Brescovit A.D."/>
            <person name="Santos A.J."/>
        </authorList>
    </citation>
    <scope>NUCLEOTIDE SEQUENCE</scope>
    <source>
        <tissue evidence="1">Shoot tissue taken approximately 20 cm above the soil surface</tissue>
    </source>
</reference>
<organism evidence="1">
    <name type="scientific">Arundo donax</name>
    <name type="common">Giant reed</name>
    <name type="synonym">Donax arundinaceus</name>
    <dbReference type="NCBI Taxonomy" id="35708"/>
    <lineage>
        <taxon>Eukaryota</taxon>
        <taxon>Viridiplantae</taxon>
        <taxon>Streptophyta</taxon>
        <taxon>Embryophyta</taxon>
        <taxon>Tracheophyta</taxon>
        <taxon>Spermatophyta</taxon>
        <taxon>Magnoliopsida</taxon>
        <taxon>Liliopsida</taxon>
        <taxon>Poales</taxon>
        <taxon>Poaceae</taxon>
        <taxon>PACMAD clade</taxon>
        <taxon>Arundinoideae</taxon>
        <taxon>Arundineae</taxon>
        <taxon>Arundo</taxon>
    </lineage>
</organism>
<dbReference type="EMBL" id="GBRH01187211">
    <property type="protein sequence ID" value="JAE10685.1"/>
    <property type="molecule type" value="Transcribed_RNA"/>
</dbReference>
<protein>
    <submittedName>
        <fullName evidence="1">Uncharacterized protein</fullName>
    </submittedName>
</protein>
<accession>A0A0A9FCF2</accession>
<evidence type="ECO:0000313" key="1">
    <source>
        <dbReference type="EMBL" id="JAE10685.1"/>
    </source>
</evidence>
<name>A0A0A9FCF2_ARUDO</name>
<proteinExistence type="predicted"/>
<dbReference type="AlphaFoldDB" id="A0A0A9FCF2"/>